<dbReference type="AlphaFoldDB" id="A0A1L9B855"/>
<dbReference type="InterPro" id="IPR017850">
    <property type="entry name" value="Alkaline_phosphatase_core_sf"/>
</dbReference>
<protein>
    <submittedName>
        <fullName evidence="1">Phosphodiesterase</fullName>
    </submittedName>
</protein>
<reference evidence="1 2" key="2">
    <citation type="submission" date="2016-12" db="EMBL/GenBank/DDBJ databases">
        <title>Draft Genome Sequence of Cystobacter ferrugineus Strain Cbfe23.</title>
        <authorList>
            <person name="Akbar S."/>
            <person name="Dowd S.E."/>
            <person name="Stevens D.C."/>
        </authorList>
    </citation>
    <scope>NUCLEOTIDE SEQUENCE [LARGE SCALE GENOMIC DNA]</scope>
    <source>
        <strain evidence="1 2">Cbfe23</strain>
    </source>
</reference>
<gene>
    <name evidence="1" type="ORF">BON30_25280</name>
</gene>
<dbReference type="STRING" id="83449.BON30_25280"/>
<dbReference type="RefSeq" id="WP_071900940.1">
    <property type="nucleotide sequence ID" value="NZ_MPIN01000006.1"/>
</dbReference>
<name>A0A1L9B855_9BACT</name>
<comment type="caution">
    <text evidence="1">The sequence shown here is derived from an EMBL/GenBank/DDBJ whole genome shotgun (WGS) entry which is preliminary data.</text>
</comment>
<dbReference type="EMBL" id="MPIN01000006">
    <property type="protein sequence ID" value="OJH38435.1"/>
    <property type="molecule type" value="Genomic_DNA"/>
</dbReference>
<sequence>MNEVINPQLQTWAREYVRRVGSKLGPLSDSRQRKLLIVHLDGVPKAHLEDAVRTGQMPFFSRLVTSGAYAMDDAFWGSPASTPFFQAGLLYGIRHPNLPAYSWFDRELGRKVQMNTPVDALAIESRLGRSSGTSLLSEGGHAYFALFRAEARNRLCMSTVASYKTMLRSFKYEFEGVLTGRTQKPLPYLRSLGKDAWNSFREVYRWARMQRDWRHEQSYLVSRVFLQRLGWSFAHTKAMVDMIRGVPAIYLVYGNYDEVAHRRGPRSEQALTELRRVDSYLAELYAVSRTVEPGYDIVFLTDHGHVDSDAIERRTGKRLEKLLLEGAPLPLSEDVRRALLDGRPLPAQVSLSAPEEPVVVESGNFSHVYLTRRREPLEAAQLVARFPEVLGRAIRHPDLGIVAVRRRDKAVAIIGGQVYQAHEIDSAPLSSEFSRRAVADYLRELPHMPTAGDLVLFGQAVSKGGTVGFAWEFGSHGGLTRTETNSVICWPRELPVDLSAMSHCTQLHDRLSSVYREGRRSLVEVAAS</sequence>
<evidence type="ECO:0000313" key="1">
    <source>
        <dbReference type="EMBL" id="OJH38435.1"/>
    </source>
</evidence>
<reference evidence="2" key="1">
    <citation type="submission" date="2016-11" db="EMBL/GenBank/DDBJ databases">
        <authorList>
            <person name="Shukria A."/>
            <person name="Stevens D.C."/>
        </authorList>
    </citation>
    <scope>NUCLEOTIDE SEQUENCE [LARGE SCALE GENOMIC DNA]</scope>
    <source>
        <strain evidence="2">Cbfe23</strain>
    </source>
</reference>
<dbReference type="Gene3D" id="3.40.720.10">
    <property type="entry name" value="Alkaline Phosphatase, subunit A"/>
    <property type="match status" value="1"/>
</dbReference>
<accession>A0A1L9B855</accession>
<keyword evidence="2" id="KW-1185">Reference proteome</keyword>
<dbReference type="SUPFAM" id="SSF53649">
    <property type="entry name" value="Alkaline phosphatase-like"/>
    <property type="match status" value="1"/>
</dbReference>
<dbReference type="OrthoDB" id="5404822at2"/>
<evidence type="ECO:0000313" key="2">
    <source>
        <dbReference type="Proteomes" id="UP000182229"/>
    </source>
</evidence>
<dbReference type="InterPro" id="IPR002591">
    <property type="entry name" value="Phosphodiest/P_Trfase"/>
</dbReference>
<organism evidence="1 2">
    <name type="scientific">Cystobacter ferrugineus</name>
    <dbReference type="NCBI Taxonomy" id="83449"/>
    <lineage>
        <taxon>Bacteria</taxon>
        <taxon>Pseudomonadati</taxon>
        <taxon>Myxococcota</taxon>
        <taxon>Myxococcia</taxon>
        <taxon>Myxococcales</taxon>
        <taxon>Cystobacterineae</taxon>
        <taxon>Archangiaceae</taxon>
        <taxon>Cystobacter</taxon>
    </lineage>
</organism>
<dbReference type="Proteomes" id="UP000182229">
    <property type="component" value="Unassembled WGS sequence"/>
</dbReference>
<proteinExistence type="predicted"/>
<dbReference type="Pfam" id="PF01663">
    <property type="entry name" value="Phosphodiest"/>
    <property type="match status" value="1"/>
</dbReference>